<feature type="transmembrane region" description="Helical" evidence="6">
    <location>
        <begin position="1317"/>
        <end position="1342"/>
    </location>
</feature>
<feature type="domain" description="G-protein coupled receptors family 1 profile" evidence="7">
    <location>
        <begin position="369"/>
        <end position="608"/>
    </location>
</feature>
<comment type="subcellular location">
    <subcellularLocation>
        <location evidence="1">Cell membrane</location>
        <topology evidence="1">Multi-pass membrane protein</topology>
    </subcellularLocation>
</comment>
<feature type="transmembrane region" description="Helical" evidence="6">
    <location>
        <begin position="180"/>
        <end position="199"/>
    </location>
</feature>
<feature type="domain" description="G-protein coupled receptors family 1 profile" evidence="7">
    <location>
        <begin position="965"/>
        <end position="1204"/>
    </location>
</feature>
<dbReference type="InterPro" id="IPR000276">
    <property type="entry name" value="GPCR_Rhodpsn"/>
</dbReference>
<evidence type="ECO:0000256" key="4">
    <source>
        <dbReference type="ARBA" id="ARBA00022989"/>
    </source>
</evidence>
<feature type="transmembrane region" description="Helical" evidence="6">
    <location>
        <begin position="1243"/>
        <end position="1268"/>
    </location>
</feature>
<dbReference type="EMBL" id="RCHS01004322">
    <property type="protein sequence ID" value="RMX36490.1"/>
    <property type="molecule type" value="Genomic_DNA"/>
</dbReference>
<keyword evidence="9" id="KW-1185">Reference proteome</keyword>
<feature type="transmembrane region" description="Helical" evidence="6">
    <location>
        <begin position="438"/>
        <end position="461"/>
    </location>
</feature>
<feature type="transmembrane region" description="Helical" evidence="6">
    <location>
        <begin position="33"/>
        <end position="59"/>
    </location>
</feature>
<keyword evidence="4 6" id="KW-1133">Transmembrane helix</keyword>
<feature type="transmembrane region" description="Helical" evidence="6">
    <location>
        <begin position="1389"/>
        <end position="1414"/>
    </location>
</feature>
<sequence length="1520" mass="172401">MEQVNLSKIAGKQASPHEGLICAALGKEQTHNYLIFFSVLNIFFSVVAFLGNTLILVALHKESSLHSPSKLLYRCLAATDLLTGLIAEPFQVVYWLSLIHENWTLCRYALAAHYFASLPLSSVSLLKMTAISVDRLFALLLSFRYRHVVTLKRTYVIIVIFWVVSIVAGISYIVSYRIGIWYNCIFLPVCLATSTISYTKVFRTLRHRQNQMKAHVQQKPSQPVPLNMLRYRKAVYSALWVHLALVVSYLPYSIAVTVLTDNGLTSLSLAVWAGAISLVYLNSSLNPFLYYWKINERPQRNIYPIAWKAEQRIYTQMIMTQVNITGDARDPAEYLVQLRCTGGWTDEEYKALIGISVISVFLAFNAILGNTLILVALHKETVLYQPSKLLYKCLATTDLCAGLILEPVATVYRFSLIHEDWKLCRYAVTTRFMVGFPLFSVSLFTVTAISIDRLLALLLGLRYKHVVTLKRTYVFVIIIWVVATVTANSYFVNPQVIVWHNYIVTPFCIMTATFSYTTIFLSLRRHQNQMQVNEPQQPGQQVSLNMMRYRKAVYSALWVQVALVLCFLPYSITTVNLTTEKLSTFDLIVLECVVTLVKLNSTLNPFLYCWKISEVRQEVKATIRQALCCPSERRCSDSLTRGMEGHLKYLIAFNSFLSVVAFLGNTLVLVALRKETSLHPPSKLLLRCLAATDLCVGLITEPLNVNYWVSLLKEDWNTCLYAYKACFITSYILSSVSLLTITAISVDRLLALLLGLRYKLIVTLKRTYATVITFWFVSTAAATLYLLNHLITFLYGYIFIPSCIFISICSYTKIFFTLRHHRTRAQENVSDGIPGRARNLARHRRAVISALWVQLALVACYIPYGVVGVFLSNSKLTPSKFFFLEVTISSVYLNSSLNPFLYFWKISEVRNAVKTTLDKNYSGAVVQAKSFEEIRCSMVLTSGIHEILTYILLLNIIISVTAFIGNTLILVALGKDSSLPTPSRLLLRCLAITDLCVALIVEPLNITYLTSIINYDVNLCRFSAVASFMAGYMLGSVSLLTLTGISVDRLLALFMWLRYREIVTVKRTFVVLTTFWVLSSLVSATYLVGHQITFWYGRIVITLCLVTAILSYTKIFFAIRRHQIDVKQRTQQQQTNQTILNIARYRKAVYTALWVQAVLVVCYLPYSIVIALFSHESISSSYFVSWTVTVSLVYLNSSLNPFLYCWRIIKMTSTNYTRTEGQAETFQKMRCSMNATSAVQGQLFYLITINTIVSVVAFLGNALILFALRKDCSLHPPSKLLLRCLTTTDLLVGLIAEPSNIAYLISLLLGEWHLCQFSSAISFIVGYMLGTVSLLTVTAVSVDRLLALLLGLRYRQVVTLKRTFSLILIFWIVCSVAAVSYLVSFLITFWYGLIVVSCSLTTTVFSCIMIFCTIRRHQFEVQDRPCQQQRRQQIAMDIPRYRKAVSSVLWVQVALIVCYLPFGIVTSLFNNHLSSFNVLIWDLSVILVYLNSALNPFLYCWKISEIKQAVKMTVRDALCC</sequence>
<feature type="transmembrane region" description="Helical" evidence="6">
    <location>
        <begin position="1069"/>
        <end position="1089"/>
    </location>
</feature>
<dbReference type="GO" id="GO:0005886">
    <property type="term" value="C:plasma membrane"/>
    <property type="evidence" value="ECO:0007669"/>
    <property type="project" value="UniProtKB-SubCell"/>
</dbReference>
<feature type="transmembrane region" description="Helical" evidence="6">
    <location>
        <begin position="793"/>
        <end position="816"/>
    </location>
</feature>
<protein>
    <recommendedName>
        <fullName evidence="7">G-protein coupled receptors family 1 profile domain-containing protein</fullName>
    </recommendedName>
</protein>
<dbReference type="PRINTS" id="PR00237">
    <property type="entry name" value="GPCRRHODOPSN"/>
</dbReference>
<feature type="transmembrane region" description="Helical" evidence="6">
    <location>
        <begin position="271"/>
        <end position="292"/>
    </location>
</feature>
<dbReference type="Gene3D" id="1.20.1070.10">
    <property type="entry name" value="Rhodopsin 7-helix transmembrane proteins"/>
    <property type="match status" value="5"/>
</dbReference>
<feature type="transmembrane region" description="Helical" evidence="6">
    <location>
        <begin position="503"/>
        <end position="523"/>
    </location>
</feature>
<feature type="transmembrane region" description="Helical" evidence="6">
    <location>
        <begin position="947"/>
        <end position="973"/>
    </location>
</feature>
<feature type="transmembrane region" description="Helical" evidence="6">
    <location>
        <begin position="473"/>
        <end position="491"/>
    </location>
</feature>
<dbReference type="PANTHER" id="PTHR22750">
    <property type="entry name" value="G-PROTEIN COUPLED RECEPTOR"/>
    <property type="match status" value="1"/>
</dbReference>
<feature type="transmembrane region" description="Helical" evidence="6">
    <location>
        <begin position="1363"/>
        <end position="1383"/>
    </location>
</feature>
<feature type="transmembrane region" description="Helical" evidence="6">
    <location>
        <begin position="1481"/>
        <end position="1501"/>
    </location>
</feature>
<feature type="transmembrane region" description="Helical" evidence="6">
    <location>
        <begin position="552"/>
        <end position="572"/>
    </location>
</feature>
<dbReference type="PROSITE" id="PS50262">
    <property type="entry name" value="G_PROTEIN_RECEP_F1_2"/>
    <property type="match status" value="5"/>
</dbReference>
<feature type="transmembrane region" description="Helical" evidence="6">
    <location>
        <begin position="351"/>
        <end position="377"/>
    </location>
</feature>
<feature type="domain" description="G-protein coupled receptors family 1 profile" evidence="7">
    <location>
        <begin position="51"/>
        <end position="290"/>
    </location>
</feature>
<evidence type="ECO:0000256" key="1">
    <source>
        <dbReference type="ARBA" id="ARBA00004651"/>
    </source>
</evidence>
<keyword evidence="5 6" id="KW-0472">Membrane</keyword>
<dbReference type="Proteomes" id="UP000275408">
    <property type="component" value="Unassembled WGS sequence"/>
</dbReference>
<accession>A0A3M6T5E5</accession>
<name>A0A3M6T5E5_POCDA</name>
<feature type="transmembrane region" description="Helical" evidence="6">
    <location>
        <begin position="1095"/>
        <end position="1119"/>
    </location>
</feature>
<reference evidence="8 9" key="1">
    <citation type="journal article" date="2018" name="Sci. Rep.">
        <title>Comparative analysis of the Pocillopora damicornis genome highlights role of immune system in coral evolution.</title>
        <authorList>
            <person name="Cunning R."/>
            <person name="Bay R.A."/>
            <person name="Gillette P."/>
            <person name="Baker A.C."/>
            <person name="Traylor-Knowles N."/>
        </authorList>
    </citation>
    <scope>NUCLEOTIDE SEQUENCE [LARGE SCALE GENOMIC DNA]</scope>
    <source>
        <strain evidence="8">RSMAS</strain>
        <tissue evidence="8">Whole animal</tissue>
    </source>
</reference>
<feature type="domain" description="G-protein coupled receptors family 1 profile" evidence="7">
    <location>
        <begin position="1260"/>
        <end position="1499"/>
    </location>
</feature>
<dbReference type="CDD" id="cd00637">
    <property type="entry name" value="7tm_classA_rhodopsin-like"/>
    <property type="match status" value="5"/>
</dbReference>
<feature type="domain" description="G-protein coupled receptors family 1 profile" evidence="7">
    <location>
        <begin position="664"/>
        <end position="902"/>
    </location>
</feature>
<evidence type="ECO:0000256" key="6">
    <source>
        <dbReference type="SAM" id="Phobius"/>
    </source>
</evidence>
<gene>
    <name evidence="8" type="ORF">pdam_00010017</name>
</gene>
<feature type="transmembrane region" description="Helical" evidence="6">
    <location>
        <begin position="1148"/>
        <end position="1173"/>
    </location>
</feature>
<dbReference type="OrthoDB" id="10055255at2759"/>
<evidence type="ECO:0000313" key="8">
    <source>
        <dbReference type="EMBL" id="RMX36490.1"/>
    </source>
</evidence>
<evidence type="ECO:0000256" key="3">
    <source>
        <dbReference type="ARBA" id="ARBA00022692"/>
    </source>
</evidence>
<feature type="transmembrane region" description="Helical" evidence="6">
    <location>
        <begin position="767"/>
        <end position="787"/>
    </location>
</feature>
<evidence type="ECO:0000313" key="9">
    <source>
        <dbReference type="Proteomes" id="UP000275408"/>
    </source>
</evidence>
<dbReference type="InterPro" id="IPR017452">
    <property type="entry name" value="GPCR_Rhodpsn_7TM"/>
</dbReference>
<proteinExistence type="predicted"/>
<dbReference type="Pfam" id="PF00001">
    <property type="entry name" value="7tm_1"/>
    <property type="match status" value="8"/>
</dbReference>
<feature type="transmembrane region" description="Helical" evidence="6">
    <location>
        <begin position="154"/>
        <end position="174"/>
    </location>
</feature>
<dbReference type="SUPFAM" id="SSF81321">
    <property type="entry name" value="Family A G protein-coupled receptor-like"/>
    <property type="match status" value="5"/>
</dbReference>
<keyword evidence="3 6" id="KW-0812">Transmembrane</keyword>
<feature type="transmembrane region" description="Helical" evidence="6">
    <location>
        <begin position="1029"/>
        <end position="1057"/>
    </location>
</feature>
<feature type="transmembrane region" description="Helical" evidence="6">
    <location>
        <begin position="71"/>
        <end position="96"/>
    </location>
</feature>
<feature type="transmembrane region" description="Helical" evidence="6">
    <location>
        <begin position="238"/>
        <end position="259"/>
    </location>
</feature>
<comment type="caution">
    <text evidence="8">The sequence shown here is derived from an EMBL/GenBank/DDBJ whole genome shotgun (WGS) entry which is preliminary data.</text>
</comment>
<evidence type="ECO:0000256" key="5">
    <source>
        <dbReference type="ARBA" id="ARBA00023136"/>
    </source>
</evidence>
<feature type="transmembrane region" description="Helical" evidence="6">
    <location>
        <begin position="649"/>
        <end position="672"/>
    </location>
</feature>
<feature type="transmembrane region" description="Helical" evidence="6">
    <location>
        <begin position="1448"/>
        <end position="1469"/>
    </location>
</feature>
<evidence type="ECO:0000259" key="7">
    <source>
        <dbReference type="PROSITE" id="PS50262"/>
    </source>
</evidence>
<keyword evidence="2" id="KW-1003">Cell membrane</keyword>
<feature type="transmembrane region" description="Helical" evidence="6">
    <location>
        <begin position="846"/>
        <end position="871"/>
    </location>
</feature>
<feature type="transmembrane region" description="Helical" evidence="6">
    <location>
        <begin position="720"/>
        <end position="746"/>
    </location>
</feature>
<evidence type="ECO:0000256" key="2">
    <source>
        <dbReference type="ARBA" id="ARBA00022475"/>
    </source>
</evidence>
<dbReference type="GO" id="GO:0004930">
    <property type="term" value="F:G protein-coupled receptor activity"/>
    <property type="evidence" value="ECO:0007669"/>
    <property type="project" value="InterPro"/>
</dbReference>
<organism evidence="8 9">
    <name type="scientific">Pocillopora damicornis</name>
    <name type="common">Cauliflower coral</name>
    <name type="synonym">Millepora damicornis</name>
    <dbReference type="NCBI Taxonomy" id="46731"/>
    <lineage>
        <taxon>Eukaryota</taxon>
        <taxon>Metazoa</taxon>
        <taxon>Cnidaria</taxon>
        <taxon>Anthozoa</taxon>
        <taxon>Hexacorallia</taxon>
        <taxon>Scleractinia</taxon>
        <taxon>Astrocoeniina</taxon>
        <taxon>Pocilloporidae</taxon>
        <taxon>Pocillopora</taxon>
    </lineage>
</organism>